<proteinExistence type="predicted"/>
<dbReference type="AlphaFoldDB" id="A0A9P8AVM0"/>
<evidence type="ECO:0000313" key="1">
    <source>
        <dbReference type="EMBL" id="KAG7449465.1"/>
    </source>
</evidence>
<dbReference type="RefSeq" id="XP_043042965.1">
    <property type="nucleotide sequence ID" value="XM_043181864.1"/>
</dbReference>
<name>A0A9P8AVM0_9AGAR</name>
<dbReference type="Proteomes" id="UP000812287">
    <property type="component" value="Unassembled WGS sequence"/>
</dbReference>
<evidence type="ECO:0000313" key="2">
    <source>
        <dbReference type="Proteomes" id="UP000812287"/>
    </source>
</evidence>
<reference evidence="1" key="1">
    <citation type="submission" date="2020-11" db="EMBL/GenBank/DDBJ databases">
        <title>Adaptations for nitrogen fixation in a non-lichenized fungal sporocarp promotes dispersal by wood-feeding termites.</title>
        <authorList>
            <consortium name="DOE Joint Genome Institute"/>
            <person name="Koch R.A."/>
            <person name="Yoon G."/>
            <person name="Arayal U."/>
            <person name="Lail K."/>
            <person name="Amirebrahimi M."/>
            <person name="Labutti K."/>
            <person name="Lipzen A."/>
            <person name="Riley R."/>
            <person name="Barry K."/>
            <person name="Henrissat B."/>
            <person name="Grigoriev I.V."/>
            <person name="Herr J.R."/>
            <person name="Aime M.C."/>
        </authorList>
    </citation>
    <scope>NUCLEOTIDE SEQUENCE</scope>
    <source>
        <strain evidence="1">MCA 3950</strain>
    </source>
</reference>
<dbReference type="GeneID" id="66104160"/>
<sequence length="88" mass="10183">MLQTLTFRMVSSFTSYLPVSGRDQNWKVGIPMHSFQGGYYKRLIAFCNHLRVKFASRDFSYPFFLLSMSEKGRQLTTELIYHGVSGFG</sequence>
<keyword evidence="2" id="KW-1185">Reference proteome</keyword>
<protein>
    <submittedName>
        <fullName evidence="1">Uncharacterized protein</fullName>
    </submittedName>
</protein>
<gene>
    <name evidence="1" type="ORF">BT62DRAFT_685557</name>
</gene>
<dbReference type="EMBL" id="MU250528">
    <property type="protein sequence ID" value="KAG7449465.1"/>
    <property type="molecule type" value="Genomic_DNA"/>
</dbReference>
<organism evidence="1 2">
    <name type="scientific">Guyanagaster necrorhizus</name>
    <dbReference type="NCBI Taxonomy" id="856835"/>
    <lineage>
        <taxon>Eukaryota</taxon>
        <taxon>Fungi</taxon>
        <taxon>Dikarya</taxon>
        <taxon>Basidiomycota</taxon>
        <taxon>Agaricomycotina</taxon>
        <taxon>Agaricomycetes</taxon>
        <taxon>Agaricomycetidae</taxon>
        <taxon>Agaricales</taxon>
        <taxon>Marasmiineae</taxon>
        <taxon>Physalacriaceae</taxon>
        <taxon>Guyanagaster</taxon>
    </lineage>
</organism>
<accession>A0A9P8AVM0</accession>
<comment type="caution">
    <text evidence="1">The sequence shown here is derived from an EMBL/GenBank/DDBJ whole genome shotgun (WGS) entry which is preliminary data.</text>
</comment>
<dbReference type="OrthoDB" id="1111734at2759"/>